<dbReference type="Proteomes" id="UP001596113">
    <property type="component" value="Unassembled WGS sequence"/>
</dbReference>
<dbReference type="CDD" id="cd04301">
    <property type="entry name" value="NAT_SF"/>
    <property type="match status" value="1"/>
</dbReference>
<dbReference type="Pfam" id="PF00583">
    <property type="entry name" value="Acetyltransf_1"/>
    <property type="match status" value="1"/>
</dbReference>
<dbReference type="InterPro" id="IPR000182">
    <property type="entry name" value="GNAT_dom"/>
</dbReference>
<name>A0ABW0HQB1_9BACL</name>
<evidence type="ECO:0000313" key="3">
    <source>
        <dbReference type="Proteomes" id="UP001596113"/>
    </source>
</evidence>
<dbReference type="InterPro" id="IPR016181">
    <property type="entry name" value="Acyl_CoA_acyltransferase"/>
</dbReference>
<accession>A0ABW0HQB1</accession>
<dbReference type="EMBL" id="JBHSMI010000023">
    <property type="protein sequence ID" value="MFC5403289.1"/>
    <property type="molecule type" value="Genomic_DNA"/>
</dbReference>
<organism evidence="2 3">
    <name type="scientific">Cohnella soli</name>
    <dbReference type="NCBI Taxonomy" id="425005"/>
    <lineage>
        <taxon>Bacteria</taxon>
        <taxon>Bacillati</taxon>
        <taxon>Bacillota</taxon>
        <taxon>Bacilli</taxon>
        <taxon>Bacillales</taxon>
        <taxon>Paenibacillaceae</taxon>
        <taxon>Cohnella</taxon>
    </lineage>
</organism>
<protein>
    <submittedName>
        <fullName evidence="2">GNAT family N-acetyltransferase</fullName>
        <ecNumber evidence="2">2.3.1.-</ecNumber>
    </submittedName>
</protein>
<evidence type="ECO:0000313" key="2">
    <source>
        <dbReference type="EMBL" id="MFC5403289.1"/>
    </source>
</evidence>
<proteinExistence type="predicted"/>
<dbReference type="EC" id="2.3.1.-" evidence="2"/>
<reference evidence="3" key="1">
    <citation type="journal article" date="2019" name="Int. J. Syst. Evol. Microbiol.">
        <title>The Global Catalogue of Microorganisms (GCM) 10K type strain sequencing project: providing services to taxonomists for standard genome sequencing and annotation.</title>
        <authorList>
            <consortium name="The Broad Institute Genomics Platform"/>
            <consortium name="The Broad Institute Genome Sequencing Center for Infectious Disease"/>
            <person name="Wu L."/>
            <person name="Ma J."/>
        </authorList>
    </citation>
    <scope>NUCLEOTIDE SEQUENCE [LARGE SCALE GENOMIC DNA]</scope>
    <source>
        <strain evidence="3">CGMCC 1.18575</strain>
    </source>
</reference>
<keyword evidence="2" id="KW-0012">Acyltransferase</keyword>
<sequence>MSLRIFNESKSEYREYLRNKMFEFNSLHFPDSLKGRFAELNLFLLDSEDQIRGGVIGEFCWNWLEIHYVFVDQLFRHSGYGRNLLKEAERISRLKQCDFIKLDTLSFQALEFYQKEGYEIFGTLENAGGYTHYYLKKNL</sequence>
<dbReference type="RefSeq" id="WP_378132511.1">
    <property type="nucleotide sequence ID" value="NZ_JBHSMI010000023.1"/>
</dbReference>
<dbReference type="GO" id="GO:0016746">
    <property type="term" value="F:acyltransferase activity"/>
    <property type="evidence" value="ECO:0007669"/>
    <property type="project" value="UniProtKB-KW"/>
</dbReference>
<feature type="domain" description="N-acetyltransferase" evidence="1">
    <location>
        <begin position="1"/>
        <end position="139"/>
    </location>
</feature>
<keyword evidence="3" id="KW-1185">Reference proteome</keyword>
<dbReference type="Gene3D" id="3.40.630.30">
    <property type="match status" value="1"/>
</dbReference>
<keyword evidence="2" id="KW-0808">Transferase</keyword>
<dbReference type="SUPFAM" id="SSF55729">
    <property type="entry name" value="Acyl-CoA N-acyltransferases (Nat)"/>
    <property type="match status" value="1"/>
</dbReference>
<gene>
    <name evidence="2" type="ORF">ACFPOF_11165</name>
</gene>
<comment type="caution">
    <text evidence="2">The sequence shown here is derived from an EMBL/GenBank/DDBJ whole genome shotgun (WGS) entry which is preliminary data.</text>
</comment>
<evidence type="ECO:0000259" key="1">
    <source>
        <dbReference type="PROSITE" id="PS51186"/>
    </source>
</evidence>
<dbReference type="PROSITE" id="PS51186">
    <property type="entry name" value="GNAT"/>
    <property type="match status" value="1"/>
</dbReference>